<keyword evidence="8" id="KW-0902">Two-component regulatory system</keyword>
<evidence type="ECO:0000313" key="10">
    <source>
        <dbReference type="EMBL" id="AOH54662.1"/>
    </source>
</evidence>
<dbReference type="Pfam" id="PF00512">
    <property type="entry name" value="HisKA"/>
    <property type="match status" value="1"/>
</dbReference>
<evidence type="ECO:0000256" key="2">
    <source>
        <dbReference type="ARBA" id="ARBA00012438"/>
    </source>
</evidence>
<accession>A0A1B3XN62</accession>
<dbReference type="CDD" id="cd00082">
    <property type="entry name" value="HisKA"/>
    <property type="match status" value="1"/>
</dbReference>
<keyword evidence="6" id="KW-0418">Kinase</keyword>
<dbReference type="EC" id="2.7.13.3" evidence="2"/>
<protein>
    <recommendedName>
        <fullName evidence="2">histidine kinase</fullName>
        <ecNumber evidence="2">2.7.13.3</ecNumber>
    </recommendedName>
</protein>
<dbReference type="SUPFAM" id="SSF55874">
    <property type="entry name" value="ATPase domain of HSP90 chaperone/DNA topoisomerase II/histidine kinase"/>
    <property type="match status" value="1"/>
</dbReference>
<evidence type="ECO:0000313" key="11">
    <source>
        <dbReference type="Proteomes" id="UP000077926"/>
    </source>
</evidence>
<dbReference type="PRINTS" id="PR00344">
    <property type="entry name" value="BCTRLSENSOR"/>
</dbReference>
<dbReference type="OrthoDB" id="9815750at2"/>
<dbReference type="InterPro" id="IPR036097">
    <property type="entry name" value="HisK_dim/P_sf"/>
</dbReference>
<keyword evidence="7" id="KW-0067">ATP-binding</keyword>
<evidence type="ECO:0000256" key="3">
    <source>
        <dbReference type="ARBA" id="ARBA00022553"/>
    </source>
</evidence>
<dbReference type="PANTHER" id="PTHR43065:SF10">
    <property type="entry name" value="PEROXIDE STRESS-ACTIVATED HISTIDINE KINASE MAK3"/>
    <property type="match status" value="1"/>
</dbReference>
<keyword evidence="5" id="KW-0547">Nucleotide-binding</keyword>
<dbReference type="PROSITE" id="PS50109">
    <property type="entry name" value="HIS_KIN"/>
    <property type="match status" value="1"/>
</dbReference>
<dbReference type="SMART" id="SM00388">
    <property type="entry name" value="HisKA"/>
    <property type="match status" value="1"/>
</dbReference>
<dbReference type="EMBL" id="CP017080">
    <property type="protein sequence ID" value="AOH54662.1"/>
    <property type="molecule type" value="Genomic_DNA"/>
</dbReference>
<organism evidence="10 11">
    <name type="scientific">Peribacillus muralis</name>
    <dbReference type="NCBI Taxonomy" id="264697"/>
    <lineage>
        <taxon>Bacteria</taxon>
        <taxon>Bacillati</taxon>
        <taxon>Bacillota</taxon>
        <taxon>Bacilli</taxon>
        <taxon>Bacillales</taxon>
        <taxon>Bacillaceae</taxon>
        <taxon>Peribacillus</taxon>
    </lineage>
</organism>
<reference evidence="10 11" key="1">
    <citation type="submission" date="2016-08" db="EMBL/GenBank/DDBJ databases">
        <title>Complete genome sequence of Bacillus muralis G25-68, a strain with toxicity to nematodes.</title>
        <authorList>
            <person name="Zheng Z."/>
        </authorList>
    </citation>
    <scope>NUCLEOTIDE SEQUENCE [LARGE SCALE GENOMIC DNA]</scope>
    <source>
        <strain evidence="10 11">G25-68</strain>
    </source>
</reference>
<evidence type="ECO:0000256" key="1">
    <source>
        <dbReference type="ARBA" id="ARBA00000085"/>
    </source>
</evidence>
<evidence type="ECO:0000256" key="5">
    <source>
        <dbReference type="ARBA" id="ARBA00022741"/>
    </source>
</evidence>
<dbReference type="Gene3D" id="3.30.450.20">
    <property type="entry name" value="PAS domain"/>
    <property type="match status" value="1"/>
</dbReference>
<dbReference type="InterPro" id="IPR036890">
    <property type="entry name" value="HATPase_C_sf"/>
</dbReference>
<dbReference type="InterPro" id="IPR004358">
    <property type="entry name" value="Sig_transdc_His_kin-like_C"/>
</dbReference>
<dbReference type="SMART" id="SM00387">
    <property type="entry name" value="HATPase_c"/>
    <property type="match status" value="1"/>
</dbReference>
<dbReference type="GO" id="GO:0000155">
    <property type="term" value="F:phosphorelay sensor kinase activity"/>
    <property type="evidence" value="ECO:0007669"/>
    <property type="project" value="InterPro"/>
</dbReference>
<dbReference type="RefSeq" id="WP_064466230.1">
    <property type="nucleotide sequence ID" value="NZ_CP017080.1"/>
</dbReference>
<dbReference type="InterPro" id="IPR005467">
    <property type="entry name" value="His_kinase_dom"/>
</dbReference>
<comment type="catalytic activity">
    <reaction evidence="1">
        <text>ATP + protein L-histidine = ADP + protein N-phospho-L-histidine.</text>
        <dbReference type="EC" id="2.7.13.3"/>
    </reaction>
</comment>
<feature type="domain" description="Histidine kinase" evidence="9">
    <location>
        <begin position="142"/>
        <end position="351"/>
    </location>
</feature>
<evidence type="ECO:0000256" key="4">
    <source>
        <dbReference type="ARBA" id="ARBA00022679"/>
    </source>
</evidence>
<dbReference type="Gene3D" id="1.10.287.130">
    <property type="match status" value="1"/>
</dbReference>
<gene>
    <name evidence="10" type="ORF">ABE28_009900</name>
</gene>
<evidence type="ECO:0000259" key="9">
    <source>
        <dbReference type="PROSITE" id="PS50109"/>
    </source>
</evidence>
<dbReference type="GO" id="GO:0005524">
    <property type="term" value="F:ATP binding"/>
    <property type="evidence" value="ECO:0007669"/>
    <property type="project" value="UniProtKB-KW"/>
</dbReference>
<sequence length="355" mass="40410">MEKYDKRTLDNHYRDLIPRNGFLFKFIKKDNDFIHTFVEGDFITNSITPTAMVIGKKLTDFLPMEQANRKRRFYEIAWHGETVNYEGEVGGIHYVASLNPLMVDGEVTEVIGTAIDITDKKRNENKIRELEKLAVVGELAAGIAHEIRNPLTSIIGFTQIISEKIDDATIHEYLGIMMRELDRINSIVNEFMFIAKPDETMKVSTNHINELIIHVIKFMEPQSNLKGIRIIFESQAEAITAICDHNLLKQVLINLIQNSIEATDENGEEIKITLERVSADQYAIHIRDKGTGMTSDRQQRLFEPFYTTKEKGTGLGLMICRRIIELHQGTIEFKSALGAGTEAAIRLPIKIESCE</sequence>
<dbReference type="SUPFAM" id="SSF55785">
    <property type="entry name" value="PYP-like sensor domain (PAS domain)"/>
    <property type="match status" value="1"/>
</dbReference>
<dbReference type="InterPro" id="IPR003661">
    <property type="entry name" value="HisK_dim/P_dom"/>
</dbReference>
<keyword evidence="11" id="KW-1185">Reference proteome</keyword>
<dbReference type="InterPro" id="IPR035965">
    <property type="entry name" value="PAS-like_dom_sf"/>
</dbReference>
<dbReference type="SUPFAM" id="SSF47384">
    <property type="entry name" value="Homodimeric domain of signal transducing histidine kinase"/>
    <property type="match status" value="1"/>
</dbReference>
<evidence type="ECO:0000256" key="8">
    <source>
        <dbReference type="ARBA" id="ARBA00023012"/>
    </source>
</evidence>
<evidence type="ECO:0000256" key="6">
    <source>
        <dbReference type="ARBA" id="ARBA00022777"/>
    </source>
</evidence>
<dbReference type="Proteomes" id="UP000077926">
    <property type="component" value="Chromosome"/>
</dbReference>
<dbReference type="Gene3D" id="3.30.565.10">
    <property type="entry name" value="Histidine kinase-like ATPase, C-terminal domain"/>
    <property type="match status" value="1"/>
</dbReference>
<name>A0A1B3XN62_9BACI</name>
<dbReference type="Pfam" id="PF02518">
    <property type="entry name" value="HATPase_c"/>
    <property type="match status" value="1"/>
</dbReference>
<evidence type="ECO:0000256" key="7">
    <source>
        <dbReference type="ARBA" id="ARBA00022840"/>
    </source>
</evidence>
<keyword evidence="4" id="KW-0808">Transferase</keyword>
<keyword evidence="3" id="KW-0597">Phosphoprotein</keyword>
<dbReference type="STRING" id="264697.ABE28_009900"/>
<dbReference type="PANTHER" id="PTHR43065">
    <property type="entry name" value="SENSOR HISTIDINE KINASE"/>
    <property type="match status" value="1"/>
</dbReference>
<proteinExistence type="predicted"/>
<dbReference type="KEGG" id="bmur:ABE28_009900"/>
<dbReference type="AlphaFoldDB" id="A0A1B3XN62"/>
<dbReference type="InterPro" id="IPR003594">
    <property type="entry name" value="HATPase_dom"/>
</dbReference>